<feature type="transmembrane region" description="Helical" evidence="1">
    <location>
        <begin position="43"/>
        <end position="60"/>
    </location>
</feature>
<reference evidence="3" key="1">
    <citation type="journal article" date="2020" name="bioRxiv">
        <title>A rank-normalized archaeal taxonomy based on genome phylogeny resolves widespread incomplete and uneven classifications.</title>
        <authorList>
            <person name="Rinke C."/>
            <person name="Chuvochina M."/>
            <person name="Mussig A.J."/>
            <person name="Chaumeil P.-A."/>
            <person name="Waite D.W."/>
            <person name="Whitman W.B."/>
            <person name="Parks D.H."/>
            <person name="Hugenholtz P."/>
        </authorList>
    </citation>
    <scope>NUCLEOTIDE SEQUENCE [LARGE SCALE GENOMIC DNA]</scope>
</reference>
<evidence type="ECO:0000256" key="1">
    <source>
        <dbReference type="SAM" id="Phobius"/>
    </source>
</evidence>
<name>A0A7J4JHC7_9ARCH</name>
<sequence length="529" mass="58212">MNTLASASPPRLSGESLAFVGLAVYALQSFLGNAELLEGAQALLFSVAAVGGLWLAYSWHLRACFGLSWGKALALDARSFAPLLVLGLSHFMDAFKDVQAINGVDAAGMASKLFLKLLLAFALSAMAVVKVHDFPGKVGLRFNPRKLVVGGALAYFLVFFGLSVLEYYSFRIPYPDLTYYEQSLWTTLHGRFLESSPSAFNFLGNHTSFNLLLLLPFYAVYRNSLTLLAFQNLFLASGALAVYLLAKKIVGNRKTAALLGLAYLLYPATQFFSTHEFHPVALAVPASLFAFYYLVSRRMKRFWLFFLLGLISKETVALTYGFLGLYAMIILRRPRLGALVAGISAAWFVLAILVIIPYFRGTPYAYLGGPENFYPDFGGTPSEIVVKIISDPLHTVSYMVNAKNLGWLALLLLPLAFLPLAGIEALLIASPAFLQNLLARYYATSTIYFQYNDLVIPFAFVAAVYGFKRVSAWLGDPRKVQALTAFLVSAAVLSNVFFSPSPLTLLDPLPTQGGFSFERYTPTETDWEL</sequence>
<dbReference type="Pfam" id="PF09852">
    <property type="entry name" value="DUF2079"/>
    <property type="match status" value="1"/>
</dbReference>
<feature type="transmembrane region" description="Helical" evidence="1">
    <location>
        <begin position="152"/>
        <end position="170"/>
    </location>
</feature>
<feature type="transmembrane region" description="Helical" evidence="1">
    <location>
        <begin position="302"/>
        <end position="330"/>
    </location>
</feature>
<gene>
    <name evidence="2" type="ORF">HA252_07265</name>
</gene>
<protein>
    <submittedName>
        <fullName evidence="2">DUF2079 domain-containing protein</fullName>
    </submittedName>
</protein>
<organism evidence="2 3">
    <name type="scientific">Candidatus Iainarchaeum sp</name>
    <dbReference type="NCBI Taxonomy" id="3101447"/>
    <lineage>
        <taxon>Archaea</taxon>
        <taxon>Candidatus Iainarchaeota</taxon>
        <taxon>Candidatus Iainarchaeia</taxon>
        <taxon>Candidatus Iainarchaeales</taxon>
        <taxon>Candidatus Iainarchaeaceae</taxon>
        <taxon>Candidatus Iainarchaeum</taxon>
    </lineage>
</organism>
<dbReference type="AlphaFoldDB" id="A0A7J4JHC7"/>
<comment type="caution">
    <text evidence="2">The sequence shown here is derived from an EMBL/GenBank/DDBJ whole genome shotgun (WGS) entry which is preliminary data.</text>
</comment>
<evidence type="ECO:0000313" key="3">
    <source>
        <dbReference type="Proteomes" id="UP000564964"/>
    </source>
</evidence>
<feature type="transmembrane region" description="Helical" evidence="1">
    <location>
        <begin position="449"/>
        <end position="468"/>
    </location>
</feature>
<dbReference type="Proteomes" id="UP000564964">
    <property type="component" value="Unassembled WGS sequence"/>
</dbReference>
<feature type="transmembrane region" description="Helical" evidence="1">
    <location>
        <begin position="12"/>
        <end position="31"/>
    </location>
</feature>
<feature type="transmembrane region" description="Helical" evidence="1">
    <location>
        <begin position="227"/>
        <end position="246"/>
    </location>
</feature>
<keyword evidence="1" id="KW-1133">Transmembrane helix</keyword>
<feature type="transmembrane region" description="Helical" evidence="1">
    <location>
        <begin position="278"/>
        <end position="295"/>
    </location>
</feature>
<feature type="transmembrane region" description="Helical" evidence="1">
    <location>
        <begin position="480"/>
        <end position="498"/>
    </location>
</feature>
<proteinExistence type="predicted"/>
<dbReference type="EMBL" id="DUGH01000173">
    <property type="protein sequence ID" value="HIH17173.1"/>
    <property type="molecule type" value="Genomic_DNA"/>
</dbReference>
<feature type="non-terminal residue" evidence="2">
    <location>
        <position position="529"/>
    </location>
</feature>
<keyword evidence="1" id="KW-0472">Membrane</keyword>
<feature type="transmembrane region" description="Helical" evidence="1">
    <location>
        <begin position="336"/>
        <end position="359"/>
    </location>
</feature>
<accession>A0A7J4JHC7</accession>
<dbReference type="InterPro" id="IPR018650">
    <property type="entry name" value="STSV1_Orf64"/>
</dbReference>
<feature type="transmembrane region" description="Helical" evidence="1">
    <location>
        <begin position="407"/>
        <end position="429"/>
    </location>
</feature>
<keyword evidence="1" id="KW-0812">Transmembrane</keyword>
<evidence type="ECO:0000313" key="2">
    <source>
        <dbReference type="EMBL" id="HIH17173.1"/>
    </source>
</evidence>
<feature type="transmembrane region" description="Helical" evidence="1">
    <location>
        <begin position="255"/>
        <end position="272"/>
    </location>
</feature>